<evidence type="ECO:0008006" key="3">
    <source>
        <dbReference type="Google" id="ProtNLM"/>
    </source>
</evidence>
<organism evidence="1 2">
    <name type="scientific">Haliovirga abyssi</name>
    <dbReference type="NCBI Taxonomy" id="2996794"/>
    <lineage>
        <taxon>Bacteria</taxon>
        <taxon>Fusobacteriati</taxon>
        <taxon>Fusobacteriota</taxon>
        <taxon>Fusobacteriia</taxon>
        <taxon>Fusobacteriales</taxon>
        <taxon>Haliovirgaceae</taxon>
        <taxon>Haliovirga</taxon>
    </lineage>
</organism>
<proteinExistence type="predicted"/>
<dbReference type="AlphaFoldDB" id="A0AAU9DXF3"/>
<accession>A0AAU9DXF3</accession>
<dbReference type="Proteomes" id="UP001321582">
    <property type="component" value="Chromosome"/>
</dbReference>
<reference evidence="1 2" key="1">
    <citation type="submission" date="2022-11" db="EMBL/GenBank/DDBJ databases">
        <title>Haliovirga abyssi gen. nov., sp. nov., a mesophilic fermentative bacterium isolated from the Iheya North hydrothermal field and the proposal of Haliovirgaceae fam. nov.</title>
        <authorList>
            <person name="Miyazaki U."/>
            <person name="Tame A."/>
            <person name="Miyazaki J."/>
            <person name="Takai K."/>
            <person name="Sawayama S."/>
            <person name="Kitajima M."/>
            <person name="Okamoto A."/>
            <person name="Nakagawa S."/>
        </authorList>
    </citation>
    <scope>NUCLEOTIDE SEQUENCE [LARGE SCALE GENOMIC DNA]</scope>
    <source>
        <strain evidence="1 2">IC12</strain>
    </source>
</reference>
<dbReference type="KEGG" id="haby:HLVA_16900"/>
<dbReference type="EMBL" id="AP027059">
    <property type="protein sequence ID" value="BDU51121.1"/>
    <property type="molecule type" value="Genomic_DNA"/>
</dbReference>
<dbReference type="Gene3D" id="3.40.50.300">
    <property type="entry name" value="P-loop containing nucleotide triphosphate hydrolases"/>
    <property type="match status" value="1"/>
</dbReference>
<dbReference type="RefSeq" id="WP_307903962.1">
    <property type="nucleotide sequence ID" value="NZ_AP027059.1"/>
</dbReference>
<evidence type="ECO:0000313" key="2">
    <source>
        <dbReference type="Proteomes" id="UP001321582"/>
    </source>
</evidence>
<keyword evidence="2" id="KW-1185">Reference proteome</keyword>
<evidence type="ECO:0000313" key="1">
    <source>
        <dbReference type="EMBL" id="BDU51121.1"/>
    </source>
</evidence>
<protein>
    <recommendedName>
        <fullName evidence="3">Thymidylate kinase-like domain-containing protein</fullName>
    </recommendedName>
</protein>
<dbReference type="InterPro" id="IPR027417">
    <property type="entry name" value="P-loop_NTPase"/>
</dbReference>
<sequence>MRDIFGELNEEYRELLKLISKYKYVLIKFPYYNPYRAVDIDVLVEELEFYNIKELLVKDGFVVFRSEFYEKNKIIFYKYVKNKGFMCVHLHKKISWDGVEVLDEKLILENRIEVEKDIFIPNENGEFVIYLAHNIFENRKSKEKELERLNYLVGKIDTKLIMDYIENYGWLSTFKIYKEKIEKREDINYLKNQIIKSYIFNFLRKPKNILNYAIGFLKWIIRVFTIKNRKTAIAFVGPDGSGKSSISKLFMKKFKLGGMVEGNYIYFGWKPFLITTKILNLLNKKSEEKKREELVKKVEKFKNKKVSFVKNIVFLNYFFEYFFRYFFQVYSYTRRSKLVVLDRHPIDVFAQDVLALKSGILKRLFKKFYPKMTIIYLYLESTEILKRKKEFEKDELDRQIRVYLDLTNDFNLIKIENDKDIDVVVDEIINKIWRKILIELGW</sequence>
<name>A0AAU9DXF3_9FUSO</name>
<gene>
    <name evidence="1" type="ORF">HLVA_16900</name>
</gene>
<dbReference type="SUPFAM" id="SSF52540">
    <property type="entry name" value="P-loop containing nucleoside triphosphate hydrolases"/>
    <property type="match status" value="1"/>
</dbReference>